<organism evidence="3 4">
    <name type="scientific">Collybiopsis confluens</name>
    <dbReference type="NCBI Taxonomy" id="2823264"/>
    <lineage>
        <taxon>Eukaryota</taxon>
        <taxon>Fungi</taxon>
        <taxon>Dikarya</taxon>
        <taxon>Basidiomycota</taxon>
        <taxon>Agaricomycotina</taxon>
        <taxon>Agaricomycetes</taxon>
        <taxon>Agaricomycetidae</taxon>
        <taxon>Agaricales</taxon>
        <taxon>Marasmiineae</taxon>
        <taxon>Omphalotaceae</taxon>
        <taxon>Collybiopsis</taxon>
    </lineage>
</organism>
<dbReference type="AlphaFoldDB" id="A0A8H5HVV2"/>
<feature type="compositionally biased region" description="Polar residues" evidence="2">
    <location>
        <begin position="85"/>
        <end position="114"/>
    </location>
</feature>
<dbReference type="Proteomes" id="UP000518752">
    <property type="component" value="Unassembled WGS sequence"/>
</dbReference>
<feature type="region of interest" description="Disordered" evidence="2">
    <location>
        <begin position="206"/>
        <end position="331"/>
    </location>
</feature>
<evidence type="ECO:0000256" key="1">
    <source>
        <dbReference type="SAM" id="Coils"/>
    </source>
</evidence>
<feature type="compositionally biased region" description="Polar residues" evidence="2">
    <location>
        <begin position="429"/>
        <end position="446"/>
    </location>
</feature>
<feature type="compositionally biased region" description="Low complexity" evidence="2">
    <location>
        <begin position="601"/>
        <end position="616"/>
    </location>
</feature>
<gene>
    <name evidence="3" type="ORF">D9757_005206</name>
</gene>
<accession>A0A8H5HVV2</accession>
<feature type="coiled-coil region" evidence="1">
    <location>
        <begin position="145"/>
        <end position="172"/>
    </location>
</feature>
<sequence length="1199" mass="132651">MSLQSLIQSFGLDATQNVSEEALQSLSDKLSELLGADVVRDAFSHRDRAEMASASVSGLEGSLVNEEGLPIIEITEPEFGGPESLSVSTSSPPAPSGVSNSTTSARTPAPNTSLALEESPLIPISQLPQSERDLRRRERDRILDMLEAEEALEQHREREREERVRIEALDRRKPDGTTERERLFALRETHKKMGKALLRSVVGNEEKEVGAEAAPLVDTSGSTEKQKQKKKSVSFAETDDDGAQEAKAVDQAPSSAGVIHDWGDVSQGRLRPTAKSSNAHVSIPALPREESERLMKWQVVERAPASSSNSSSRSSNSSNPNAGSTPFPLRTQLMPTTKIQIADIATADSDDESDAGGDSPPSSDEDDVYRQDSDTDHSDADLEEENADWDSVQHQREIAVEYYRKRAEVGKENYAALREHTHDRDENRSSQLLSQRAVSSTRTAHSSDPLADSNARSLDSSTIIPAANANNLEDSVRYGKLTEDRRLVQGEADDDESDSDDEAVARGIIELLQKGQVYNIGSTDQGVEGGESTIVTIPLLLSLPLLLALKQVNPKILEHRRPLRQHRFHTRLLLNLSHRDNRKRPDSSLPKLKLNVRQRARSQSSTPVSTVSRSSPKPTLSAMESAVVERSTPTSNSPRSPALPPSLSSSLSASSPHDVTQTIVESPSFPSTISERRPDRPPTVMSAKVVESSSSSFRDPVGRERQKGDEAQGILKAYMCRSRTKTYENGGSHMQMHNYTSFSTTLDQGIVELQLLDDIQKDSAEVQMMGLLIEDSDSEFQPAPAQQPPKSSNTKPVPAAAVQTRENPEYQINKYLTPPKAINFSTKALSVLCSAALAWKKVTDFLDRYEHIHNSNIDLSPEYQRALTVAEDGAEQRICIDGKQRLTSIQRSTSKKYWFKAIQVPGSREKQVLPERLRTLFANKQIRVQQGEALKPSEKLGVNSTPRASFIRELIKTYAPQGTFGNIPWSTTRGVDFSVFAHIVHSIENWAPSSQNHSQNRVGTYTSVIFKHVEDWLAGSIKVDQTLKDQVCDTFDILSKIAASPKYSDCLHAFKKVAPIEMIFISLLIYVHGVFPPPGARVSRRELYRYISKMRTSIRDEFPGAVRLNDKVGRTLAEFISQIPPKLLPPAPPSPPKLKRKREDVDAGKVPTFNTTHSLSRQNQFPTPESPSVSFNAWQRDILLPSSRKKVNFAGLPSR</sequence>
<evidence type="ECO:0000313" key="4">
    <source>
        <dbReference type="Proteomes" id="UP000518752"/>
    </source>
</evidence>
<reference evidence="3 4" key="1">
    <citation type="journal article" date="2020" name="ISME J.">
        <title>Uncovering the hidden diversity of litter-decomposition mechanisms in mushroom-forming fungi.</title>
        <authorList>
            <person name="Floudas D."/>
            <person name="Bentzer J."/>
            <person name="Ahren D."/>
            <person name="Johansson T."/>
            <person name="Persson P."/>
            <person name="Tunlid A."/>
        </authorList>
    </citation>
    <scope>NUCLEOTIDE SEQUENCE [LARGE SCALE GENOMIC DNA]</scope>
    <source>
        <strain evidence="3 4">CBS 406.79</strain>
    </source>
</reference>
<evidence type="ECO:0000313" key="3">
    <source>
        <dbReference type="EMBL" id="KAF5390507.1"/>
    </source>
</evidence>
<proteinExistence type="predicted"/>
<feature type="region of interest" description="Disordered" evidence="2">
    <location>
        <begin position="1125"/>
        <end position="1173"/>
    </location>
</feature>
<protein>
    <submittedName>
        <fullName evidence="3">Uncharacterized protein</fullName>
    </submittedName>
</protein>
<feature type="compositionally biased region" description="Polar residues" evidence="2">
    <location>
        <begin position="1152"/>
        <end position="1173"/>
    </location>
</feature>
<feature type="region of interest" description="Disordered" evidence="2">
    <location>
        <begin position="77"/>
        <end position="116"/>
    </location>
</feature>
<feature type="compositionally biased region" description="Low complexity" evidence="2">
    <location>
        <begin position="302"/>
        <end position="321"/>
    </location>
</feature>
<feature type="region of interest" description="Disordered" evidence="2">
    <location>
        <begin position="579"/>
        <end position="710"/>
    </location>
</feature>
<feature type="compositionally biased region" description="Basic and acidic residues" evidence="2">
    <location>
        <begin position="368"/>
        <end position="380"/>
    </location>
</feature>
<feature type="compositionally biased region" description="Basic and acidic residues" evidence="2">
    <location>
        <begin position="700"/>
        <end position="710"/>
    </location>
</feature>
<feature type="region of interest" description="Disordered" evidence="2">
    <location>
        <begin position="346"/>
        <end position="393"/>
    </location>
</feature>
<dbReference type="OrthoDB" id="5419821at2759"/>
<dbReference type="EMBL" id="JAACJN010000015">
    <property type="protein sequence ID" value="KAF5390507.1"/>
    <property type="molecule type" value="Genomic_DNA"/>
</dbReference>
<keyword evidence="4" id="KW-1185">Reference proteome</keyword>
<name>A0A8H5HVV2_9AGAR</name>
<keyword evidence="1" id="KW-0175">Coiled coil</keyword>
<feature type="region of interest" description="Disordered" evidence="2">
    <location>
        <begin position="419"/>
        <end position="456"/>
    </location>
</feature>
<feature type="region of interest" description="Disordered" evidence="2">
    <location>
        <begin position="779"/>
        <end position="800"/>
    </location>
</feature>
<comment type="caution">
    <text evidence="3">The sequence shown here is derived from an EMBL/GenBank/DDBJ whole genome shotgun (WGS) entry which is preliminary data.</text>
</comment>
<feature type="compositionally biased region" description="Basic and acidic residues" evidence="2">
    <location>
        <begin position="419"/>
        <end position="428"/>
    </location>
</feature>
<feature type="compositionally biased region" description="Pro residues" evidence="2">
    <location>
        <begin position="1126"/>
        <end position="1136"/>
    </location>
</feature>
<evidence type="ECO:0000256" key="2">
    <source>
        <dbReference type="SAM" id="MobiDB-lite"/>
    </source>
</evidence>
<feature type="compositionally biased region" description="Polar residues" evidence="2">
    <location>
        <begin position="657"/>
        <end position="673"/>
    </location>
</feature>
<feature type="compositionally biased region" description="Low complexity" evidence="2">
    <location>
        <begin position="630"/>
        <end position="656"/>
    </location>
</feature>